<dbReference type="RefSeq" id="WP_134341327.1">
    <property type="nucleotide sequence ID" value="NZ_SOPW01000021.1"/>
</dbReference>
<dbReference type="InterPro" id="IPR012902">
    <property type="entry name" value="N_methyl_site"/>
</dbReference>
<dbReference type="OrthoDB" id="2456766at2"/>
<keyword evidence="2" id="KW-0178">Competence</keyword>
<accession>A0A4Y8IK02</accession>
<reference evidence="4 5" key="1">
    <citation type="submission" date="2019-03" db="EMBL/GenBank/DDBJ databases">
        <authorList>
            <person name="He R.-H."/>
        </authorList>
    </citation>
    <scope>NUCLEOTIDE SEQUENCE [LARGE SCALE GENOMIC DNA]</scope>
    <source>
        <strain evidence="5">SH 714</strain>
    </source>
</reference>
<organism evidence="4 5">
    <name type="scientific">Filobacillus milosensis</name>
    <dbReference type="NCBI Taxonomy" id="94137"/>
    <lineage>
        <taxon>Bacteria</taxon>
        <taxon>Bacillati</taxon>
        <taxon>Bacillota</taxon>
        <taxon>Bacilli</taxon>
        <taxon>Bacillales</taxon>
        <taxon>Bacillaceae</taxon>
        <taxon>Filobacillus</taxon>
    </lineage>
</organism>
<keyword evidence="3" id="KW-0812">Transmembrane</keyword>
<keyword evidence="3" id="KW-1133">Transmembrane helix</keyword>
<dbReference type="Pfam" id="PF07963">
    <property type="entry name" value="N_methyl"/>
    <property type="match status" value="1"/>
</dbReference>
<dbReference type="PROSITE" id="PS00409">
    <property type="entry name" value="PROKAR_NTER_METHYL"/>
    <property type="match status" value="1"/>
</dbReference>
<evidence type="ECO:0000256" key="3">
    <source>
        <dbReference type="SAM" id="Phobius"/>
    </source>
</evidence>
<keyword evidence="3" id="KW-0472">Membrane</keyword>
<evidence type="ECO:0000313" key="4">
    <source>
        <dbReference type="EMBL" id="TFB13899.1"/>
    </source>
</evidence>
<keyword evidence="5" id="KW-1185">Reference proteome</keyword>
<evidence type="ECO:0000256" key="2">
    <source>
        <dbReference type="ARBA" id="ARBA00023287"/>
    </source>
</evidence>
<evidence type="ECO:0000313" key="5">
    <source>
        <dbReference type="Proteomes" id="UP000297975"/>
    </source>
</evidence>
<dbReference type="EMBL" id="SOPW01000021">
    <property type="protein sequence ID" value="TFB13899.1"/>
    <property type="molecule type" value="Genomic_DNA"/>
</dbReference>
<name>A0A4Y8IK02_9BACI</name>
<dbReference type="AlphaFoldDB" id="A0A4Y8IK02"/>
<comment type="subcellular location">
    <subcellularLocation>
        <location evidence="1">Cell surface</location>
    </subcellularLocation>
</comment>
<comment type="caution">
    <text evidence="4">The sequence shown here is derived from an EMBL/GenBank/DDBJ whole genome shotgun (WGS) entry which is preliminary data.</text>
</comment>
<sequence length="138" mass="15500">MCEQLIKHEKGMTLIEILGALVILSIVLIGFFSVFTQSASMQNVNEEEMLTTNLIRSALEDVRELDSSSVSPGTYTNFDLLDIASVNNQGQFYSQPSYYLKLIITDESDTNLLKAKLQVIDQNGKVYTDTYDYIEVSP</sequence>
<dbReference type="NCBIfam" id="TIGR02532">
    <property type="entry name" value="IV_pilin_GFxxxE"/>
    <property type="match status" value="1"/>
</dbReference>
<feature type="transmembrane region" description="Helical" evidence="3">
    <location>
        <begin position="12"/>
        <end position="35"/>
    </location>
</feature>
<evidence type="ECO:0000256" key="1">
    <source>
        <dbReference type="ARBA" id="ARBA00004241"/>
    </source>
</evidence>
<protein>
    <submittedName>
        <fullName evidence="4">Type II secretion system protein</fullName>
    </submittedName>
</protein>
<gene>
    <name evidence="4" type="ORF">E3U55_15155</name>
</gene>
<dbReference type="Proteomes" id="UP000297975">
    <property type="component" value="Unassembled WGS sequence"/>
</dbReference>
<dbReference type="GO" id="GO:0030420">
    <property type="term" value="P:establishment of competence for transformation"/>
    <property type="evidence" value="ECO:0007669"/>
    <property type="project" value="UniProtKB-KW"/>
</dbReference>
<proteinExistence type="predicted"/>
<dbReference type="GO" id="GO:0009986">
    <property type="term" value="C:cell surface"/>
    <property type="evidence" value="ECO:0007669"/>
    <property type="project" value="UniProtKB-SubCell"/>
</dbReference>